<evidence type="ECO:0000256" key="5">
    <source>
        <dbReference type="RuleBase" id="RU361153"/>
    </source>
</evidence>
<dbReference type="PROSITE" id="PS51318">
    <property type="entry name" value="TAT"/>
    <property type="match status" value="1"/>
</dbReference>
<evidence type="ECO:0000313" key="9">
    <source>
        <dbReference type="Proteomes" id="UP001291653"/>
    </source>
</evidence>
<keyword evidence="6" id="KW-0732">Signal</keyword>
<dbReference type="InterPro" id="IPR018087">
    <property type="entry name" value="Glyco_hydro_5_CS"/>
</dbReference>
<dbReference type="RefSeq" id="WP_323447535.1">
    <property type="nucleotide sequence ID" value="NZ_BSBI01000005.1"/>
</dbReference>
<proteinExistence type="inferred from homology"/>
<dbReference type="PANTHER" id="PTHR34142">
    <property type="entry name" value="ENDO-BETA-1,4-GLUCANASE A"/>
    <property type="match status" value="1"/>
</dbReference>
<evidence type="ECO:0000313" key="8">
    <source>
        <dbReference type="EMBL" id="GLF95474.1"/>
    </source>
</evidence>
<comment type="catalytic activity">
    <reaction evidence="1">
        <text>Endohydrolysis of (1-&gt;4)-beta-D-glucosidic linkages in cellulose, lichenin and cereal beta-D-glucans.</text>
        <dbReference type="EC" id="3.2.1.4"/>
    </reaction>
</comment>
<keyword evidence="9" id="KW-1185">Reference proteome</keyword>
<protein>
    <recommendedName>
        <fullName evidence="2">cellulase</fullName>
        <ecNumber evidence="2">3.2.1.4</ecNumber>
    </recommendedName>
</protein>
<evidence type="ECO:0000256" key="4">
    <source>
        <dbReference type="ARBA" id="ARBA00023295"/>
    </source>
</evidence>
<name>A0ABQ5NYM7_9ACTN</name>
<dbReference type="InterPro" id="IPR017853">
    <property type="entry name" value="GH"/>
</dbReference>
<feature type="chain" id="PRO_5046929119" description="cellulase" evidence="6">
    <location>
        <begin position="34"/>
        <end position="391"/>
    </location>
</feature>
<accession>A0ABQ5NYM7</accession>
<feature type="signal peptide" evidence="6">
    <location>
        <begin position="1"/>
        <end position="33"/>
    </location>
</feature>
<dbReference type="Gene3D" id="3.20.20.80">
    <property type="entry name" value="Glycosidases"/>
    <property type="match status" value="1"/>
</dbReference>
<dbReference type="Pfam" id="PF00150">
    <property type="entry name" value="Cellulase"/>
    <property type="match status" value="1"/>
</dbReference>
<feature type="domain" description="Glycoside hydrolase family 5" evidence="7">
    <location>
        <begin position="79"/>
        <end position="346"/>
    </location>
</feature>
<evidence type="ECO:0000256" key="3">
    <source>
        <dbReference type="ARBA" id="ARBA00022801"/>
    </source>
</evidence>
<dbReference type="InterPro" id="IPR006311">
    <property type="entry name" value="TAT_signal"/>
</dbReference>
<evidence type="ECO:0000259" key="7">
    <source>
        <dbReference type="Pfam" id="PF00150"/>
    </source>
</evidence>
<evidence type="ECO:0000256" key="2">
    <source>
        <dbReference type="ARBA" id="ARBA00012601"/>
    </source>
</evidence>
<comment type="caution">
    <text evidence="8">The sequence shown here is derived from an EMBL/GenBank/DDBJ whole genome shotgun (WGS) entry which is preliminary data.</text>
</comment>
<dbReference type="GO" id="GO:0016787">
    <property type="term" value="F:hydrolase activity"/>
    <property type="evidence" value="ECO:0007669"/>
    <property type="project" value="UniProtKB-KW"/>
</dbReference>
<keyword evidence="4 5" id="KW-0326">Glycosidase</keyword>
<dbReference type="PANTHER" id="PTHR34142:SF1">
    <property type="entry name" value="GLYCOSIDE HYDROLASE FAMILY 5 DOMAIN-CONTAINING PROTEIN"/>
    <property type="match status" value="1"/>
</dbReference>
<keyword evidence="3 5" id="KW-0378">Hydrolase</keyword>
<dbReference type="EMBL" id="BSBI01000005">
    <property type="protein sequence ID" value="GLF95474.1"/>
    <property type="molecule type" value="Genomic_DNA"/>
</dbReference>
<gene>
    <name evidence="8" type="ORF">SYYSPA8_14275</name>
</gene>
<sequence>MDISRNRVRSLAGAGTVAAALALGLAAAPAAPAATPDRAPAGAVPAPRVPAAQVPAAQAPAGSPVAINGQLKVCGTKLCNQFGKPIQLRGMSTHGIGWFPGCYNNGSLDVLANDWKADVLRVSMYVDAVDKGYLEDPVKYTNQVHDLIEKATARGMYVIVDWHMLGDGNDATWGDGDPWTYAAHAKKFFKDVAERHRGKNNLLFEIANEPNGKNWQGNRVDWWTVKTYAEDLIPYIRQFAPNTPVLVGTPDWASFGLSGPTDESEVVNNPLQLQNIMYTFHFYAASHGQRYLDGLTRAADRIPVFVSEFGTQNNLGEGANDFTMTQKYLNLMASKKISWVNWNYSDDHRSGAAFKPGTCAAGGPSVGTASLKEAGAWIRGKIRTADDFPTS</sequence>
<evidence type="ECO:0000256" key="1">
    <source>
        <dbReference type="ARBA" id="ARBA00000966"/>
    </source>
</evidence>
<organism evidence="8 9">
    <name type="scientific">Streptomyces yaizuensis</name>
    <dbReference type="NCBI Taxonomy" id="2989713"/>
    <lineage>
        <taxon>Bacteria</taxon>
        <taxon>Bacillati</taxon>
        <taxon>Actinomycetota</taxon>
        <taxon>Actinomycetes</taxon>
        <taxon>Kitasatosporales</taxon>
        <taxon>Streptomycetaceae</taxon>
        <taxon>Streptomyces</taxon>
    </lineage>
</organism>
<dbReference type="EC" id="3.2.1.4" evidence="2"/>
<reference evidence="8 9" key="1">
    <citation type="submission" date="2022-10" db="EMBL/GenBank/DDBJ databases">
        <title>Draft genome sequence of Streptomyces sp. YSPA8.</title>
        <authorList>
            <person name="Moriuchi R."/>
            <person name="Dohra H."/>
            <person name="Yamamura H."/>
            <person name="Kodani S."/>
        </authorList>
    </citation>
    <scope>NUCLEOTIDE SEQUENCE [LARGE SCALE GENOMIC DNA]</scope>
    <source>
        <strain evidence="8 9">YSPA8</strain>
    </source>
</reference>
<dbReference type="PROSITE" id="PS00659">
    <property type="entry name" value="GLYCOSYL_HYDROL_F5"/>
    <property type="match status" value="1"/>
</dbReference>
<dbReference type="InterPro" id="IPR001547">
    <property type="entry name" value="Glyco_hydro_5"/>
</dbReference>
<evidence type="ECO:0000256" key="6">
    <source>
        <dbReference type="SAM" id="SignalP"/>
    </source>
</evidence>
<comment type="similarity">
    <text evidence="5">Belongs to the glycosyl hydrolase 5 (cellulase A) family.</text>
</comment>
<dbReference type="Proteomes" id="UP001291653">
    <property type="component" value="Unassembled WGS sequence"/>
</dbReference>
<dbReference type="SUPFAM" id="SSF51445">
    <property type="entry name" value="(Trans)glycosidases"/>
    <property type="match status" value="1"/>
</dbReference>